<protein>
    <submittedName>
        <fullName evidence="2">Uncharacterized protein</fullName>
    </submittedName>
</protein>
<organism evidence="2 3">
    <name type="scientific">Rhizoclosmatium globosum</name>
    <dbReference type="NCBI Taxonomy" id="329046"/>
    <lineage>
        <taxon>Eukaryota</taxon>
        <taxon>Fungi</taxon>
        <taxon>Fungi incertae sedis</taxon>
        <taxon>Chytridiomycota</taxon>
        <taxon>Chytridiomycota incertae sedis</taxon>
        <taxon>Chytridiomycetes</taxon>
        <taxon>Chytridiales</taxon>
        <taxon>Chytriomycetaceae</taxon>
        <taxon>Rhizoclosmatium</taxon>
    </lineage>
</organism>
<reference evidence="2 3" key="1">
    <citation type="submission" date="2016-07" db="EMBL/GenBank/DDBJ databases">
        <title>Pervasive Adenine N6-methylation of Active Genes in Fungi.</title>
        <authorList>
            <consortium name="DOE Joint Genome Institute"/>
            <person name="Mondo S.J."/>
            <person name="Dannebaum R.O."/>
            <person name="Kuo R.C."/>
            <person name="Labutti K."/>
            <person name="Haridas S."/>
            <person name="Kuo A."/>
            <person name="Salamov A."/>
            <person name="Ahrendt S.R."/>
            <person name="Lipzen A."/>
            <person name="Sullivan W."/>
            <person name="Andreopoulos W.B."/>
            <person name="Clum A."/>
            <person name="Lindquist E."/>
            <person name="Daum C."/>
            <person name="Ramamoorthy G.K."/>
            <person name="Gryganskyi A."/>
            <person name="Culley D."/>
            <person name="Magnuson J.K."/>
            <person name="James T.Y."/>
            <person name="O'Malley M.A."/>
            <person name="Stajich J.E."/>
            <person name="Spatafora J.W."/>
            <person name="Visel A."/>
            <person name="Grigoriev I.V."/>
        </authorList>
    </citation>
    <scope>NUCLEOTIDE SEQUENCE [LARGE SCALE GENOMIC DNA]</scope>
    <source>
        <strain evidence="2 3">JEL800</strain>
    </source>
</reference>
<dbReference type="Proteomes" id="UP000193642">
    <property type="component" value="Unassembled WGS sequence"/>
</dbReference>
<name>A0A1Y2CGR1_9FUNG</name>
<keyword evidence="3" id="KW-1185">Reference proteome</keyword>
<evidence type="ECO:0000313" key="2">
    <source>
        <dbReference type="EMBL" id="ORY46107.1"/>
    </source>
</evidence>
<feature type="region of interest" description="Disordered" evidence="1">
    <location>
        <begin position="1"/>
        <end position="51"/>
    </location>
</feature>
<dbReference type="EMBL" id="MCGO01000018">
    <property type="protein sequence ID" value="ORY46107.1"/>
    <property type="molecule type" value="Genomic_DNA"/>
</dbReference>
<evidence type="ECO:0000256" key="1">
    <source>
        <dbReference type="SAM" id="MobiDB-lite"/>
    </source>
</evidence>
<gene>
    <name evidence="2" type="ORF">BCR33DRAFT_765289</name>
</gene>
<proteinExistence type="predicted"/>
<comment type="caution">
    <text evidence="2">The sequence shown here is derived from an EMBL/GenBank/DDBJ whole genome shotgun (WGS) entry which is preliminary data.</text>
</comment>
<sequence>MIGNGHRQLPSFKKRPVEPVTPPGPDEFIPLNNESSPEPPAEISDKQDPEARARALKAYHAKITKNRARQKAKNAKILHTTAQSGSGAINRLPYHLDRAAQLNTRLNAAGINAEAHLSKKKKFMALFNTLKSSHIDEMARKEATNLRRAMRQEEYITSAIAYEQRRDEERAPWLGRIVSVPTALAFYTSNEQIKNSFGLYRTVEIERLTPVERENVYKPILNAYESTRLIRSSTTQSATNLTISCPLPAQITQTKLALRVNHHTGSWSPRDNPRKLGCHAF</sequence>
<evidence type="ECO:0000313" key="3">
    <source>
        <dbReference type="Proteomes" id="UP000193642"/>
    </source>
</evidence>
<dbReference type="AlphaFoldDB" id="A0A1Y2CGR1"/>
<accession>A0A1Y2CGR1</accession>